<dbReference type="AlphaFoldDB" id="A0A3P3YKJ2"/>
<organism evidence="2 3">
    <name type="scientific">Plasmodiophora brassicae</name>
    <name type="common">Clubroot disease agent</name>
    <dbReference type="NCBI Taxonomy" id="37360"/>
    <lineage>
        <taxon>Eukaryota</taxon>
        <taxon>Sar</taxon>
        <taxon>Rhizaria</taxon>
        <taxon>Endomyxa</taxon>
        <taxon>Phytomyxea</taxon>
        <taxon>Plasmodiophorida</taxon>
        <taxon>Plasmodiophoridae</taxon>
        <taxon>Plasmodiophora</taxon>
    </lineage>
</organism>
<accession>A0A3P3YKJ2</accession>
<dbReference type="PANTHER" id="PTHR22599">
    <property type="entry name" value="MPS ONE BINDER KINASE ACTIVATOR-LIKE MOB"/>
    <property type="match status" value="1"/>
</dbReference>
<name>A0A3P3YKJ2_PLABS</name>
<proteinExistence type="predicted"/>
<evidence type="ECO:0008006" key="4">
    <source>
        <dbReference type="Google" id="ProtNLM"/>
    </source>
</evidence>
<feature type="compositionally biased region" description="Basic residues" evidence="1">
    <location>
        <begin position="59"/>
        <end position="70"/>
    </location>
</feature>
<dbReference type="InterPro" id="IPR036703">
    <property type="entry name" value="MOB_kinase_act_sf"/>
</dbReference>
<evidence type="ECO:0000313" key="2">
    <source>
        <dbReference type="EMBL" id="SPR00716.1"/>
    </source>
</evidence>
<dbReference type="SMART" id="SM01388">
    <property type="entry name" value="Mob1_phocein"/>
    <property type="match status" value="1"/>
</dbReference>
<dbReference type="EMBL" id="OVEO01000015">
    <property type="protein sequence ID" value="SPR00716.1"/>
    <property type="molecule type" value="Genomic_DNA"/>
</dbReference>
<sequence length="492" mass="55351">MRSSAAWNGQVDAFVYAEIRAVVFRYQVENGSTARPHLGQTCISEGCAEVQRLPTPFRGRSHRGARRPRAMGKSQSKNDKDPPSDLGNASGGATDRLSIFAGRKTFRENKGYRQGTKRHALHSTIITKLIASNWLSGGVGDMRNTVQLPDGEDLNEWMAVNTVHFFNAASMVYGTCTDFCSDESCPVMSAGPKYEYLWADGNRVKKPIKVSAPKYIEFMFDWIDEQISNPTIFPVDDEVKFPKNFSHVVKNIFKRLFRLYGHIYYSHFEKIQDIGAEAHLNSCFKHLIYFINEFKLVDKKELAPLQKLIDKLLPDIASNTTSIAIGCSYSTLNLVVLTVAEGGRLAMAAVPPEGAEWVEWPAVQDLLEAGRKADPNTKVPRLLVVCFAERWDPVDMHAATILHDIQRSGILPFARILILDRHASEDAFRALRIVSTPATVFYYDGKPLEVSRPDWENADYLVASPEQDRWVEVIRYAREVGAARGSRLDLDF</sequence>
<dbReference type="Proteomes" id="UP000290189">
    <property type="component" value="Unassembled WGS sequence"/>
</dbReference>
<dbReference type="SUPFAM" id="SSF101152">
    <property type="entry name" value="Mob1/phocein"/>
    <property type="match status" value="1"/>
</dbReference>
<evidence type="ECO:0000256" key="1">
    <source>
        <dbReference type="SAM" id="MobiDB-lite"/>
    </source>
</evidence>
<dbReference type="Pfam" id="PF03637">
    <property type="entry name" value="Mob1_phocein"/>
    <property type="match status" value="1"/>
</dbReference>
<protein>
    <recommendedName>
        <fullName evidence="4">Thioredoxin domain-containing protein</fullName>
    </recommendedName>
</protein>
<feature type="region of interest" description="Disordered" evidence="1">
    <location>
        <begin position="53"/>
        <end position="94"/>
    </location>
</feature>
<keyword evidence="2" id="KW-0496">Mitochondrion</keyword>
<dbReference type="InterPro" id="IPR005301">
    <property type="entry name" value="MOB_kinase_act_fam"/>
</dbReference>
<dbReference type="Gene3D" id="1.20.140.30">
    <property type="entry name" value="MOB kinase activator"/>
    <property type="match status" value="1"/>
</dbReference>
<evidence type="ECO:0000313" key="3">
    <source>
        <dbReference type="Proteomes" id="UP000290189"/>
    </source>
</evidence>
<geneLocation type="mitochondrion" evidence="2"/>
<reference evidence="2 3" key="1">
    <citation type="submission" date="2018-03" db="EMBL/GenBank/DDBJ databases">
        <authorList>
            <person name="Fogelqvist J."/>
        </authorList>
    </citation>
    <scope>NUCLEOTIDE SEQUENCE [LARGE SCALE GENOMIC DNA]</scope>
</reference>
<gene>
    <name evidence="2" type="ORF">PLBR_LOCUS7931</name>
</gene>